<dbReference type="PANTHER" id="PTHR12561:SF3">
    <property type="entry name" value="LIPOYLTRANSFERASE 1, MITOCHONDRIAL"/>
    <property type="match status" value="1"/>
</dbReference>
<evidence type="ECO:0000256" key="4">
    <source>
        <dbReference type="ARBA" id="ARBA00015925"/>
    </source>
</evidence>
<dbReference type="CDD" id="cd16443">
    <property type="entry name" value="LplA"/>
    <property type="match status" value="1"/>
</dbReference>
<dbReference type="Gene3D" id="3.30.390.50">
    <property type="entry name" value="CO dehydrogenase flavoprotein, C-terminal domain"/>
    <property type="match status" value="1"/>
</dbReference>
<dbReference type="InterPro" id="IPR004562">
    <property type="entry name" value="LipoylTrfase_LipoateP_Ligase"/>
</dbReference>
<evidence type="ECO:0000313" key="7">
    <source>
        <dbReference type="Proteomes" id="UP001151518"/>
    </source>
</evidence>
<evidence type="ECO:0000259" key="5">
    <source>
        <dbReference type="PROSITE" id="PS51733"/>
    </source>
</evidence>
<dbReference type="Gene3D" id="3.30.930.10">
    <property type="entry name" value="Bira Bifunctional Protein, Domain 2"/>
    <property type="match status" value="1"/>
</dbReference>
<evidence type="ECO:0000256" key="3">
    <source>
        <dbReference type="ARBA" id="ARBA00008242"/>
    </source>
</evidence>
<dbReference type="InterPro" id="IPR045864">
    <property type="entry name" value="aa-tRNA-synth_II/BPL/LPL"/>
</dbReference>
<dbReference type="Proteomes" id="UP001151518">
    <property type="component" value="Unassembled WGS sequence"/>
</dbReference>
<accession>A0A9W8G356</accession>
<gene>
    <name evidence="6" type="ORF">GGI25_002795</name>
</gene>
<dbReference type="Pfam" id="PF21948">
    <property type="entry name" value="LplA-B_cat"/>
    <property type="match status" value="1"/>
</dbReference>
<comment type="function">
    <text evidence="1">Catalyzes both the ATP-dependent activation of exogenously supplied lipoate to lipoyl-AMP and the transfer of the activated lipoyl onto the lipoyl domains of lipoate-dependent enzymes.</text>
</comment>
<dbReference type="GO" id="GO:0009249">
    <property type="term" value="P:protein lipoylation"/>
    <property type="evidence" value="ECO:0007669"/>
    <property type="project" value="InterPro"/>
</dbReference>
<dbReference type="SUPFAM" id="SSF55681">
    <property type="entry name" value="Class II aaRS and biotin synthetases"/>
    <property type="match status" value="1"/>
</dbReference>
<sequence>MLFPLLLRPALRRRCALLPRLSPLAPVRASHSSSLTPKVHCYISKSADPYTNLAFEDWLLRTSDPNSFILYLWRNRPTIVIGRNQNPWKECNLDMMADRDVWLARRSSGGGTVYHDLGNTNYTVLMPRDAFTRNWCAEMVARALHQLDIPAYVNARHDVAVDDLKISGSAFKLTRNRAFHHGTMLIDADLSRLHGCLHSRNKDTIEAKGVDSVRSRVANLREYSLSIDHSSFCGAVMHEFATKFDCELDGKSDSVTVWDDGSADVAELVRKERRRISQWDWLYGQTPEFIHRFHSHFTWATVFGSIAARHGRISKAEISTSASALQPPVGACKAFAAISRLLHNARYHKDDIRSCLQPLIAEGDPYAIQLCEWVVAQI</sequence>
<evidence type="ECO:0000256" key="1">
    <source>
        <dbReference type="ARBA" id="ARBA00003253"/>
    </source>
</evidence>
<dbReference type="NCBIfam" id="TIGR00545">
    <property type="entry name" value="lipoyltrans"/>
    <property type="match status" value="1"/>
</dbReference>
<dbReference type="PANTHER" id="PTHR12561">
    <property type="entry name" value="LIPOATE-PROTEIN LIGASE"/>
    <property type="match status" value="1"/>
</dbReference>
<feature type="domain" description="BPL/LPL catalytic" evidence="5">
    <location>
        <begin position="64"/>
        <end position="248"/>
    </location>
</feature>
<evidence type="ECO:0000313" key="6">
    <source>
        <dbReference type="EMBL" id="KAJ2677843.1"/>
    </source>
</evidence>
<evidence type="ECO:0000256" key="2">
    <source>
        <dbReference type="ARBA" id="ARBA00005085"/>
    </source>
</evidence>
<dbReference type="InterPro" id="IPR004143">
    <property type="entry name" value="BPL_LPL_catalytic"/>
</dbReference>
<comment type="caution">
    <text evidence="6">The sequence shown here is derived from an EMBL/GenBank/DDBJ whole genome shotgun (WGS) entry which is preliminary data.</text>
</comment>
<dbReference type="GO" id="GO:0005739">
    <property type="term" value="C:mitochondrion"/>
    <property type="evidence" value="ECO:0007669"/>
    <property type="project" value="TreeGrafter"/>
</dbReference>
<dbReference type="OrthoDB" id="201621at2759"/>
<organism evidence="6 7">
    <name type="scientific">Coemansia spiralis</name>
    <dbReference type="NCBI Taxonomy" id="417178"/>
    <lineage>
        <taxon>Eukaryota</taxon>
        <taxon>Fungi</taxon>
        <taxon>Fungi incertae sedis</taxon>
        <taxon>Zoopagomycota</taxon>
        <taxon>Kickxellomycotina</taxon>
        <taxon>Kickxellomycetes</taxon>
        <taxon>Kickxellales</taxon>
        <taxon>Kickxellaceae</taxon>
        <taxon>Coemansia</taxon>
    </lineage>
</organism>
<dbReference type="EMBL" id="JANBTW010000027">
    <property type="protein sequence ID" value="KAJ2677843.1"/>
    <property type="molecule type" value="Genomic_DNA"/>
</dbReference>
<protein>
    <recommendedName>
        <fullName evidence="4">Putative lipoate-protein ligase A</fullName>
    </recommendedName>
</protein>
<dbReference type="AlphaFoldDB" id="A0A9W8G356"/>
<reference evidence="6" key="1">
    <citation type="submission" date="2022-07" db="EMBL/GenBank/DDBJ databases">
        <title>Phylogenomic reconstructions and comparative analyses of Kickxellomycotina fungi.</title>
        <authorList>
            <person name="Reynolds N.K."/>
            <person name="Stajich J.E."/>
            <person name="Barry K."/>
            <person name="Grigoriev I.V."/>
            <person name="Crous P."/>
            <person name="Smith M.E."/>
        </authorList>
    </citation>
    <scope>NUCLEOTIDE SEQUENCE</scope>
    <source>
        <strain evidence="6">NRRL 3115</strain>
    </source>
</reference>
<name>A0A9W8G356_9FUNG</name>
<dbReference type="GO" id="GO:0017118">
    <property type="term" value="F:lipoyltransferase activity"/>
    <property type="evidence" value="ECO:0007669"/>
    <property type="project" value="TreeGrafter"/>
</dbReference>
<comment type="pathway">
    <text evidence="2">Protein modification; protein lipoylation via exogenous pathway; protein N(6)-(lipoyl)lysine from lipoate: step 2/2.</text>
</comment>
<proteinExistence type="inferred from homology"/>
<comment type="similarity">
    <text evidence="3">Belongs to the LplA family.</text>
</comment>
<dbReference type="PROSITE" id="PS51733">
    <property type="entry name" value="BPL_LPL_CATALYTIC"/>
    <property type="match status" value="1"/>
</dbReference>